<protein>
    <submittedName>
        <fullName evidence="1">Uncharacterized protein</fullName>
    </submittedName>
</protein>
<name>A0A4S1CDA1_9BACT</name>
<dbReference type="AlphaFoldDB" id="A0A4S1CDA1"/>
<evidence type="ECO:0000313" key="2">
    <source>
        <dbReference type="Proteomes" id="UP000306416"/>
    </source>
</evidence>
<evidence type="ECO:0000313" key="1">
    <source>
        <dbReference type="EMBL" id="TGU71173.1"/>
    </source>
</evidence>
<gene>
    <name evidence="1" type="ORF">E4633_12560</name>
</gene>
<dbReference type="EMBL" id="SRSC01000003">
    <property type="protein sequence ID" value="TGU71173.1"/>
    <property type="molecule type" value="Genomic_DNA"/>
</dbReference>
<comment type="caution">
    <text evidence="1">The sequence shown here is derived from an EMBL/GenBank/DDBJ whole genome shotgun (WGS) entry which is preliminary data.</text>
</comment>
<reference evidence="1 2" key="1">
    <citation type="submission" date="2019-04" db="EMBL/GenBank/DDBJ databases">
        <title>Geobacter oryzae sp. nov., ferric-reducing bacteria isolated from paddy soil.</title>
        <authorList>
            <person name="Xu Z."/>
            <person name="Masuda Y."/>
            <person name="Itoh H."/>
            <person name="Senoo K."/>
        </authorList>
    </citation>
    <scope>NUCLEOTIDE SEQUENCE [LARGE SCALE GENOMIC DNA]</scope>
    <source>
        <strain evidence="1 2">Red111</strain>
    </source>
</reference>
<accession>A0A4S1CDA1</accession>
<dbReference type="Proteomes" id="UP000306416">
    <property type="component" value="Unassembled WGS sequence"/>
</dbReference>
<organism evidence="1 2">
    <name type="scientific">Geomonas terrae</name>
    <dbReference type="NCBI Taxonomy" id="2562681"/>
    <lineage>
        <taxon>Bacteria</taxon>
        <taxon>Pseudomonadati</taxon>
        <taxon>Thermodesulfobacteriota</taxon>
        <taxon>Desulfuromonadia</taxon>
        <taxon>Geobacterales</taxon>
        <taxon>Geobacteraceae</taxon>
        <taxon>Geomonas</taxon>
    </lineage>
</organism>
<sequence length="278" mass="31613">MTFARDMYSLCRLREDIMGRTGEDFSEVYQAVRGKVKHADIIKGITSILSKNYKANGLDLPPLALTELVAVLKQEAMPVSAKKVDFSLLQKLVFFQCAFYALSGEEDIEVKGKYLDVYANHIKLYKTLARDTGKLFNRIEVPLIINLSLPLKETQKRLAKVTEVVAGIYYKCVEEAILECDLTGIMPVWTFHKDVIGNEVEWSKILSDWGVSYYIYDCLYNKNKSKVNIIDDLKHNSLIFPNPKDSPNSIHKLDSYVDKAERLILTTQQGTFPATLDV</sequence>
<proteinExistence type="predicted"/>
<keyword evidence="2" id="KW-1185">Reference proteome</keyword>